<sequence>MFERIILPNAFIFSQGLLRFHPALNFLPDELILGAKKIHFKEIRSAVEYEDVSELKKFEVEFLMVLWSNFDAHSMDFIYKISNKSSFLIQSLTKESVGNMRQSLMLMLQKT</sequence>
<dbReference type="Proteomes" id="UP000183832">
    <property type="component" value="Unassembled WGS sequence"/>
</dbReference>
<evidence type="ECO:0000313" key="1">
    <source>
        <dbReference type="EMBL" id="CRL02565.1"/>
    </source>
</evidence>
<reference evidence="1 2" key="1">
    <citation type="submission" date="2015-04" db="EMBL/GenBank/DDBJ databases">
        <authorList>
            <person name="Syromyatnikov M.Y."/>
            <person name="Popov V.N."/>
        </authorList>
    </citation>
    <scope>NUCLEOTIDE SEQUENCE [LARGE SCALE GENOMIC DNA]</scope>
</reference>
<dbReference type="AlphaFoldDB" id="A0A1J1IQP9"/>
<keyword evidence="2" id="KW-1185">Reference proteome</keyword>
<accession>A0A1J1IQP9</accession>
<dbReference type="EMBL" id="CVRI01000058">
    <property type="protein sequence ID" value="CRL02565.1"/>
    <property type="molecule type" value="Genomic_DNA"/>
</dbReference>
<protein>
    <submittedName>
        <fullName evidence="1">CLUMA_CG015950, isoform A</fullName>
    </submittedName>
</protein>
<name>A0A1J1IQP9_9DIPT</name>
<evidence type="ECO:0000313" key="2">
    <source>
        <dbReference type="Proteomes" id="UP000183832"/>
    </source>
</evidence>
<gene>
    <name evidence="1" type="ORF">CLUMA_CG015950</name>
</gene>
<proteinExistence type="predicted"/>
<organism evidence="1 2">
    <name type="scientific">Clunio marinus</name>
    <dbReference type="NCBI Taxonomy" id="568069"/>
    <lineage>
        <taxon>Eukaryota</taxon>
        <taxon>Metazoa</taxon>
        <taxon>Ecdysozoa</taxon>
        <taxon>Arthropoda</taxon>
        <taxon>Hexapoda</taxon>
        <taxon>Insecta</taxon>
        <taxon>Pterygota</taxon>
        <taxon>Neoptera</taxon>
        <taxon>Endopterygota</taxon>
        <taxon>Diptera</taxon>
        <taxon>Nematocera</taxon>
        <taxon>Chironomoidea</taxon>
        <taxon>Chironomidae</taxon>
        <taxon>Clunio</taxon>
    </lineage>
</organism>